<keyword evidence="2" id="KW-1185">Reference proteome</keyword>
<protein>
    <submittedName>
        <fullName evidence="1">Uncharacterized protein</fullName>
    </submittedName>
</protein>
<organism evidence="1 2">
    <name type="scientific">Clavelina lepadiformis</name>
    <name type="common">Light-bulb sea squirt</name>
    <name type="synonym">Ascidia lepadiformis</name>
    <dbReference type="NCBI Taxonomy" id="159417"/>
    <lineage>
        <taxon>Eukaryota</taxon>
        <taxon>Metazoa</taxon>
        <taxon>Chordata</taxon>
        <taxon>Tunicata</taxon>
        <taxon>Ascidiacea</taxon>
        <taxon>Aplousobranchia</taxon>
        <taxon>Clavelinidae</taxon>
        <taxon>Clavelina</taxon>
    </lineage>
</organism>
<evidence type="ECO:0000313" key="1">
    <source>
        <dbReference type="EMBL" id="CAK8680848.1"/>
    </source>
</evidence>
<proteinExistence type="predicted"/>
<comment type="caution">
    <text evidence="1">The sequence shown here is derived from an EMBL/GenBank/DDBJ whole genome shotgun (WGS) entry which is preliminary data.</text>
</comment>
<accession>A0ABP0FP95</accession>
<gene>
    <name evidence="1" type="ORF">CVLEPA_LOCUS11086</name>
</gene>
<name>A0ABP0FP95_CLALP</name>
<sequence>MTSICLWGGCCHNIFQNYLAQMTTSVWMLMPPGKCLKNYEMKLITLTRLRTIPLNFDHIDHSNTRCHH</sequence>
<dbReference type="Proteomes" id="UP001642483">
    <property type="component" value="Unassembled WGS sequence"/>
</dbReference>
<reference evidence="1 2" key="1">
    <citation type="submission" date="2024-02" db="EMBL/GenBank/DDBJ databases">
        <authorList>
            <person name="Daric V."/>
            <person name="Darras S."/>
        </authorList>
    </citation>
    <scope>NUCLEOTIDE SEQUENCE [LARGE SCALE GENOMIC DNA]</scope>
</reference>
<dbReference type="EMBL" id="CAWYQH010000079">
    <property type="protein sequence ID" value="CAK8680848.1"/>
    <property type="molecule type" value="Genomic_DNA"/>
</dbReference>
<evidence type="ECO:0000313" key="2">
    <source>
        <dbReference type="Proteomes" id="UP001642483"/>
    </source>
</evidence>